<evidence type="ECO:0000256" key="4">
    <source>
        <dbReference type="ARBA" id="ARBA00022989"/>
    </source>
</evidence>
<dbReference type="GO" id="GO:0008076">
    <property type="term" value="C:voltage-gated potassium channel complex"/>
    <property type="evidence" value="ECO:0007669"/>
    <property type="project" value="InterPro"/>
</dbReference>
<evidence type="ECO:0000256" key="6">
    <source>
        <dbReference type="ARBA" id="ARBA00023136"/>
    </source>
</evidence>
<feature type="transmembrane region" description="Helical" evidence="8">
    <location>
        <begin position="64"/>
        <end position="84"/>
    </location>
</feature>
<evidence type="ECO:0000256" key="8">
    <source>
        <dbReference type="SAM" id="Phobius"/>
    </source>
</evidence>
<name>A0A7J3VTF8_CALS0</name>
<dbReference type="GO" id="GO:0005249">
    <property type="term" value="F:voltage-gated potassium channel activity"/>
    <property type="evidence" value="ECO:0007669"/>
    <property type="project" value="InterPro"/>
</dbReference>
<dbReference type="InterPro" id="IPR013099">
    <property type="entry name" value="K_chnl_dom"/>
</dbReference>
<keyword evidence="4 8" id="KW-1133">Transmembrane helix</keyword>
<keyword evidence="5" id="KW-0406">Ion transport</keyword>
<feature type="transmembrane region" description="Helical" evidence="8">
    <location>
        <begin position="7"/>
        <end position="26"/>
    </location>
</feature>
<proteinExistence type="predicted"/>
<gene>
    <name evidence="10" type="ORF">ENM31_03565</name>
</gene>
<evidence type="ECO:0000259" key="9">
    <source>
        <dbReference type="Pfam" id="PF07885"/>
    </source>
</evidence>
<dbReference type="PANTHER" id="PTHR11537">
    <property type="entry name" value="VOLTAGE-GATED POTASSIUM CHANNEL"/>
    <property type="match status" value="1"/>
</dbReference>
<keyword evidence="3 8" id="KW-0812">Transmembrane</keyword>
<dbReference type="Gene3D" id="1.20.5.110">
    <property type="match status" value="1"/>
</dbReference>
<evidence type="ECO:0000256" key="5">
    <source>
        <dbReference type="ARBA" id="ARBA00023065"/>
    </source>
</evidence>
<protein>
    <recommendedName>
        <fullName evidence="9">Potassium channel domain-containing protein</fullName>
    </recommendedName>
</protein>
<dbReference type="AlphaFoldDB" id="A0A7J3VTF8"/>
<dbReference type="SUPFAM" id="SSF81324">
    <property type="entry name" value="Voltage-gated potassium channels"/>
    <property type="match status" value="1"/>
</dbReference>
<organism evidence="10">
    <name type="scientific">Caldiarchaeum subterraneum</name>
    <dbReference type="NCBI Taxonomy" id="311458"/>
    <lineage>
        <taxon>Archaea</taxon>
        <taxon>Nitrososphaerota</taxon>
        <taxon>Candidatus Caldarchaeales</taxon>
        <taxon>Candidatus Caldarchaeaceae</taxon>
        <taxon>Candidatus Caldarchaeum</taxon>
    </lineage>
</organism>
<evidence type="ECO:0000256" key="2">
    <source>
        <dbReference type="ARBA" id="ARBA00022448"/>
    </source>
</evidence>
<comment type="subcellular location">
    <subcellularLocation>
        <location evidence="1">Membrane</location>
        <topology evidence="1">Multi-pass membrane protein</topology>
    </subcellularLocation>
</comment>
<dbReference type="Pfam" id="PF07885">
    <property type="entry name" value="Ion_trans_2"/>
    <property type="match status" value="1"/>
</dbReference>
<reference evidence="10" key="1">
    <citation type="journal article" date="2020" name="mSystems">
        <title>Genome- and Community-Level Interaction Insights into Carbon Utilization and Element Cycling Functions of Hydrothermarchaeota in Hydrothermal Sediment.</title>
        <authorList>
            <person name="Zhou Z."/>
            <person name="Liu Y."/>
            <person name="Xu W."/>
            <person name="Pan J."/>
            <person name="Luo Z.H."/>
            <person name="Li M."/>
        </authorList>
    </citation>
    <scope>NUCLEOTIDE SEQUENCE [LARGE SCALE GENOMIC DNA]</scope>
    <source>
        <strain evidence="10">SpSt-1074</strain>
    </source>
</reference>
<dbReference type="Gene3D" id="1.10.287.70">
    <property type="match status" value="1"/>
</dbReference>
<dbReference type="EMBL" id="DRXH01000122">
    <property type="protein sequence ID" value="HHM44360.1"/>
    <property type="molecule type" value="Genomic_DNA"/>
</dbReference>
<keyword evidence="7" id="KW-0407">Ion channel</keyword>
<feature type="transmembrane region" description="Helical" evidence="8">
    <location>
        <begin position="128"/>
        <end position="149"/>
    </location>
</feature>
<evidence type="ECO:0000256" key="3">
    <source>
        <dbReference type="ARBA" id="ARBA00022692"/>
    </source>
</evidence>
<keyword evidence="2" id="KW-0813">Transport</keyword>
<comment type="caution">
    <text evidence="10">The sequence shown here is derived from an EMBL/GenBank/DDBJ whole genome shotgun (WGS) entry which is preliminary data.</text>
</comment>
<dbReference type="Gene3D" id="1.20.120.350">
    <property type="entry name" value="Voltage-gated potassium channels. Chain C"/>
    <property type="match status" value="1"/>
</dbReference>
<dbReference type="PRINTS" id="PR00169">
    <property type="entry name" value="KCHANNEL"/>
</dbReference>
<sequence>MVSSREVVISSLSVVSIALIIFDYLMELTLDQALSLVAADGLIVSVLAADLFTRARASGSLPRYLAQNWYEVLALLPMALFYVLETQTVVGALMRSFRLFRMIRFGLVVIRTGRTLKRYSDILRRSNLLYLTSFAAAVVFIGTSAAYLLESDLPDSRIRDWSDAFWWALATVTTVGYGDVVPVSVAGRFVGSVLMITGIAVIGVFISTLGSAILTTPRNTGSSTYEEVKNVVKKKLEMVEKLSDRELEELIELIRILHRLKS</sequence>
<dbReference type="InterPro" id="IPR028325">
    <property type="entry name" value="VG_K_chnl"/>
</dbReference>
<evidence type="ECO:0000256" key="1">
    <source>
        <dbReference type="ARBA" id="ARBA00004141"/>
    </source>
</evidence>
<evidence type="ECO:0000256" key="7">
    <source>
        <dbReference type="ARBA" id="ARBA00023303"/>
    </source>
</evidence>
<feature type="transmembrane region" description="Helical" evidence="8">
    <location>
        <begin position="164"/>
        <end position="186"/>
    </location>
</feature>
<feature type="domain" description="Potassium channel" evidence="9">
    <location>
        <begin position="138"/>
        <end position="213"/>
    </location>
</feature>
<dbReference type="InterPro" id="IPR027359">
    <property type="entry name" value="Volt_channel_dom_sf"/>
</dbReference>
<accession>A0A7J3VTF8</accession>
<evidence type="ECO:0000313" key="10">
    <source>
        <dbReference type="EMBL" id="HHM44360.1"/>
    </source>
</evidence>
<keyword evidence="6 8" id="KW-0472">Membrane</keyword>
<dbReference type="GO" id="GO:0001508">
    <property type="term" value="P:action potential"/>
    <property type="evidence" value="ECO:0007669"/>
    <property type="project" value="TreeGrafter"/>
</dbReference>
<dbReference type="PANTHER" id="PTHR11537:SF254">
    <property type="entry name" value="POTASSIUM VOLTAGE-GATED CHANNEL PROTEIN SHAB"/>
    <property type="match status" value="1"/>
</dbReference>
<feature type="transmembrane region" description="Helical" evidence="8">
    <location>
        <begin position="193"/>
        <end position="214"/>
    </location>
</feature>